<feature type="compositionally biased region" description="Polar residues" evidence="1">
    <location>
        <begin position="232"/>
        <end position="248"/>
    </location>
</feature>
<feature type="compositionally biased region" description="Low complexity" evidence="1">
    <location>
        <begin position="212"/>
        <end position="229"/>
    </location>
</feature>
<feature type="region of interest" description="Disordered" evidence="1">
    <location>
        <begin position="211"/>
        <end position="298"/>
    </location>
</feature>
<organism evidence="2 3">
    <name type="scientific">Pseudo-nitzschia multistriata</name>
    <dbReference type="NCBI Taxonomy" id="183589"/>
    <lineage>
        <taxon>Eukaryota</taxon>
        <taxon>Sar</taxon>
        <taxon>Stramenopiles</taxon>
        <taxon>Ochrophyta</taxon>
        <taxon>Bacillariophyta</taxon>
        <taxon>Bacillariophyceae</taxon>
        <taxon>Bacillariophycidae</taxon>
        <taxon>Bacillariales</taxon>
        <taxon>Bacillariaceae</taxon>
        <taxon>Pseudo-nitzschia</taxon>
    </lineage>
</organism>
<feature type="compositionally biased region" description="Low complexity" evidence="1">
    <location>
        <begin position="796"/>
        <end position="810"/>
    </location>
</feature>
<feature type="region of interest" description="Disordered" evidence="1">
    <location>
        <begin position="327"/>
        <end position="362"/>
    </location>
</feature>
<proteinExistence type="predicted"/>
<name>A0A448Z518_9STRA</name>
<feature type="compositionally biased region" description="Low complexity" evidence="1">
    <location>
        <begin position="44"/>
        <end position="57"/>
    </location>
</feature>
<accession>A0A448Z518</accession>
<keyword evidence="3" id="KW-1185">Reference proteome</keyword>
<dbReference type="OrthoDB" id="47805at2759"/>
<gene>
    <name evidence="2" type="ORF">PSNMU_V1.4_AUG-EV-PASAV3_0039610</name>
</gene>
<reference evidence="2 3" key="1">
    <citation type="submission" date="2019-01" db="EMBL/GenBank/DDBJ databases">
        <authorList>
            <person name="Ferrante I. M."/>
        </authorList>
    </citation>
    <scope>NUCLEOTIDE SEQUENCE [LARGE SCALE GENOMIC DNA]</scope>
    <source>
        <strain evidence="2 3">B856</strain>
    </source>
</reference>
<feature type="region of interest" description="Disordered" evidence="1">
    <location>
        <begin position="534"/>
        <end position="565"/>
    </location>
</feature>
<evidence type="ECO:0000256" key="1">
    <source>
        <dbReference type="SAM" id="MobiDB-lite"/>
    </source>
</evidence>
<evidence type="ECO:0000313" key="2">
    <source>
        <dbReference type="EMBL" id="VEU37085.1"/>
    </source>
</evidence>
<feature type="compositionally biased region" description="Low complexity" evidence="1">
    <location>
        <begin position="250"/>
        <end position="298"/>
    </location>
</feature>
<sequence length="935" mass="103720">MKNRLQVVPISSDDHSFRSSRSARSTDTSSRSSRSHSHSRSLVRLRSSSMKSSKRQSQQAMFSKRPYMYKTAEQTISSSPPSVPYPNGKRNRSRKTNKSRNANTKQQITVFNANPVPCFDWVESGMDFLGCGTIADASQKSKDSKRNNASPNRHGHGQLYSPLREEDILANKMRHLDLMGRDYMQLHEDFFDSLLKEEGDRILATMAASAVSSQQNKSFSKKSSNQNKNAVHRSSTSVASENTNCDTHSSLDNYSNGNSNSNTNSGHTRTSLKTISSKTTSSKTISTTKTSGTKTVSSIKSVRLGRCGSFCKKKKSGDKEIEKYDEIYNPDKDGNNAKPISASNGHPSTPLAPSSDTAANNAKKLSSSNLSIRDIMSKTHLEAPSYYLHMECKLQKDKGKGETLGNSVSAEGRELTLTKLRDKMKLIVEVSGELETSPNKNKDDTFKSMSAGMKRRRAKIALIENNNRCTTGEDDGSYIIETRSMIEFQLGFLSMQYGLLLRWDAYRSGQIVFVCLRKMCHDSFYTKIPSPPPIISTSVKSPTNSPTARRDGATSQYPKSIMKKSSQERIPLNTNHTDVGRSGRIPDTVGAMKKREITPPFVIRSPKGGNHAIYQRSSGATEVVLVDAPYRVPHPKVFAPSILSLDVHRLTGLDPKSRWTLIMTFDGDTEIAHLRYNRREGVFETTRSAPCTWELDMMPHGRAAAASFDVVTGLEIRLFEQRPKHHRLRGVANGVAGMVGGRSSSSSSYVPAGSDPFSMSSPSNSYVIQNQRLTYYSGSGNHNSGNNRIYRTNSESSLGSNNSGTSSLKKSTSRLASTMTVPLGGLVCQPSTSQTTLWKLTIPFTHNENAEVTLTLMHQSEYAHWLYQELRARRKEEVAASRVSPLWRSLVSPRKKHGHGDRVDSDDDFTFADPSDDTDDMNCIECIYFCCVDPR</sequence>
<feature type="compositionally biased region" description="Low complexity" evidence="1">
    <location>
        <begin position="777"/>
        <end position="787"/>
    </location>
</feature>
<dbReference type="Proteomes" id="UP000291116">
    <property type="component" value="Unassembled WGS sequence"/>
</dbReference>
<feature type="region of interest" description="Disordered" evidence="1">
    <location>
        <begin position="138"/>
        <end position="159"/>
    </location>
</feature>
<feature type="compositionally biased region" description="Low complexity" evidence="1">
    <location>
        <begin position="19"/>
        <end position="32"/>
    </location>
</feature>
<protein>
    <submittedName>
        <fullName evidence="2">Uncharacterized protein</fullName>
    </submittedName>
</protein>
<feature type="compositionally biased region" description="Basic residues" evidence="1">
    <location>
        <begin position="33"/>
        <end position="43"/>
    </location>
</feature>
<dbReference type="EMBL" id="CAACVS010000114">
    <property type="protein sequence ID" value="VEU37085.1"/>
    <property type="molecule type" value="Genomic_DNA"/>
</dbReference>
<feature type="region of interest" description="Disordered" evidence="1">
    <location>
        <begin position="777"/>
        <end position="813"/>
    </location>
</feature>
<feature type="compositionally biased region" description="Polar residues" evidence="1">
    <location>
        <begin position="341"/>
        <end position="357"/>
    </location>
</feature>
<dbReference type="AlphaFoldDB" id="A0A448Z518"/>
<feature type="compositionally biased region" description="Basic residues" evidence="1">
    <location>
        <begin position="89"/>
        <end position="98"/>
    </location>
</feature>
<feature type="region of interest" description="Disordered" evidence="1">
    <location>
        <begin position="1"/>
        <end position="108"/>
    </location>
</feature>
<evidence type="ECO:0000313" key="3">
    <source>
        <dbReference type="Proteomes" id="UP000291116"/>
    </source>
</evidence>